<dbReference type="EMBL" id="AP014946">
    <property type="protein sequence ID" value="BAT59430.1"/>
    <property type="molecule type" value="Genomic_DNA"/>
</dbReference>
<reference evidence="1 2" key="1">
    <citation type="submission" date="2015-08" db="EMBL/GenBank/DDBJ databases">
        <title>Investigation of the bacterial diversity of lava forest soil.</title>
        <authorList>
            <person name="Lee J.S."/>
        </authorList>
    </citation>
    <scope>NUCLEOTIDE SEQUENCE [LARGE SCALE GENOMIC DNA]</scope>
    <source>
        <strain evidence="1 2">GJW-30</strain>
    </source>
</reference>
<dbReference type="KEGG" id="vgo:GJW-30_1_01963"/>
<evidence type="ECO:0000313" key="2">
    <source>
        <dbReference type="Proteomes" id="UP000236884"/>
    </source>
</evidence>
<sequence>MAPPQNGDYRKETIEEYLAEATRCERLAERAQETDRQDWLDLAQRWRTLAKLIETA</sequence>
<dbReference type="RefSeq" id="WP_157746723.1">
    <property type="nucleotide sequence ID" value="NZ_AP014946.1"/>
</dbReference>
<dbReference type="Proteomes" id="UP000236884">
    <property type="component" value="Chromosome"/>
</dbReference>
<organism evidence="1 2">
    <name type="scientific">Variibacter gotjawalensis</name>
    <dbReference type="NCBI Taxonomy" id="1333996"/>
    <lineage>
        <taxon>Bacteria</taxon>
        <taxon>Pseudomonadati</taxon>
        <taxon>Pseudomonadota</taxon>
        <taxon>Alphaproteobacteria</taxon>
        <taxon>Hyphomicrobiales</taxon>
        <taxon>Nitrobacteraceae</taxon>
        <taxon>Variibacter</taxon>
    </lineage>
</organism>
<accession>A0A0S3PU00</accession>
<keyword evidence="2" id="KW-1185">Reference proteome</keyword>
<gene>
    <name evidence="1" type="ORF">GJW-30_1_01963</name>
</gene>
<evidence type="ECO:0000313" key="1">
    <source>
        <dbReference type="EMBL" id="BAT59430.1"/>
    </source>
</evidence>
<name>A0A0S3PU00_9BRAD</name>
<proteinExistence type="predicted"/>
<dbReference type="AlphaFoldDB" id="A0A0S3PU00"/>
<protein>
    <submittedName>
        <fullName evidence="1">Uncharacterized protein</fullName>
    </submittedName>
</protein>